<dbReference type="PANTHER" id="PTHR37984:SF5">
    <property type="entry name" value="PROTEIN NYNRIN-LIKE"/>
    <property type="match status" value="1"/>
</dbReference>
<name>A0ABM1YUE7_AEDAL</name>
<dbReference type="InterPro" id="IPR001584">
    <property type="entry name" value="Integrase_cat-core"/>
</dbReference>
<dbReference type="InterPro" id="IPR050951">
    <property type="entry name" value="Retrovirus_Pol_polyprotein"/>
</dbReference>
<dbReference type="InterPro" id="IPR036397">
    <property type="entry name" value="RNaseH_sf"/>
</dbReference>
<keyword evidence="4" id="KW-0540">Nuclease</keyword>
<evidence type="ECO:0000313" key="11">
    <source>
        <dbReference type="EnsemblMetazoa" id="AALFPA23_012251.P17507"/>
    </source>
</evidence>
<accession>A0ABM1YUE7</accession>
<reference evidence="12" key="1">
    <citation type="journal article" date="2015" name="Proc. Natl. Acad. Sci. U.S.A.">
        <title>Genome sequence of the Asian Tiger mosquito, Aedes albopictus, reveals insights into its biology, genetics, and evolution.</title>
        <authorList>
            <person name="Chen X.G."/>
            <person name="Jiang X."/>
            <person name="Gu J."/>
            <person name="Xu M."/>
            <person name="Wu Y."/>
            <person name="Deng Y."/>
            <person name="Zhang C."/>
            <person name="Bonizzoni M."/>
            <person name="Dermauw W."/>
            <person name="Vontas J."/>
            <person name="Armbruster P."/>
            <person name="Huang X."/>
            <person name="Yang Y."/>
            <person name="Zhang H."/>
            <person name="He W."/>
            <person name="Peng H."/>
            <person name="Liu Y."/>
            <person name="Wu K."/>
            <person name="Chen J."/>
            <person name="Lirakis M."/>
            <person name="Topalis P."/>
            <person name="Van Leeuwen T."/>
            <person name="Hall A.B."/>
            <person name="Jiang X."/>
            <person name="Thorpe C."/>
            <person name="Mueller R.L."/>
            <person name="Sun C."/>
            <person name="Waterhouse R.M."/>
            <person name="Yan G."/>
            <person name="Tu Z.J."/>
            <person name="Fang X."/>
            <person name="James A.A."/>
        </authorList>
    </citation>
    <scope>NUCLEOTIDE SEQUENCE [LARGE SCALE GENOMIC DNA]</scope>
    <source>
        <strain evidence="12">Foshan</strain>
    </source>
</reference>
<evidence type="ECO:0000259" key="10">
    <source>
        <dbReference type="PROSITE" id="PS50994"/>
    </source>
</evidence>
<dbReference type="Gene3D" id="2.40.70.10">
    <property type="entry name" value="Acid Proteases"/>
    <property type="match status" value="1"/>
</dbReference>
<dbReference type="PROSITE" id="PS50878">
    <property type="entry name" value="RT_POL"/>
    <property type="match status" value="1"/>
</dbReference>
<dbReference type="SUPFAM" id="SSF50630">
    <property type="entry name" value="Acid proteases"/>
    <property type="match status" value="1"/>
</dbReference>
<dbReference type="SUPFAM" id="SSF53098">
    <property type="entry name" value="Ribonuclease H-like"/>
    <property type="match status" value="1"/>
</dbReference>
<keyword evidence="5" id="KW-0255">Endonuclease</keyword>
<dbReference type="PROSITE" id="PS50994">
    <property type="entry name" value="INTEGRASE"/>
    <property type="match status" value="1"/>
</dbReference>
<dbReference type="EC" id="2.7.7.49" evidence="1"/>
<evidence type="ECO:0000256" key="1">
    <source>
        <dbReference type="ARBA" id="ARBA00012493"/>
    </source>
</evidence>
<dbReference type="PANTHER" id="PTHR37984">
    <property type="entry name" value="PROTEIN CBG26694"/>
    <property type="match status" value="1"/>
</dbReference>
<evidence type="ECO:0000256" key="2">
    <source>
        <dbReference type="ARBA" id="ARBA00022679"/>
    </source>
</evidence>
<evidence type="ECO:0000256" key="8">
    <source>
        <dbReference type="SAM" id="MobiDB-lite"/>
    </source>
</evidence>
<dbReference type="SUPFAM" id="SSF56672">
    <property type="entry name" value="DNA/RNA polymerases"/>
    <property type="match status" value="1"/>
</dbReference>
<evidence type="ECO:0000256" key="5">
    <source>
        <dbReference type="ARBA" id="ARBA00022759"/>
    </source>
</evidence>
<evidence type="ECO:0000256" key="3">
    <source>
        <dbReference type="ARBA" id="ARBA00022695"/>
    </source>
</evidence>
<dbReference type="InterPro" id="IPR041373">
    <property type="entry name" value="RT_RNaseH"/>
</dbReference>
<dbReference type="Proteomes" id="UP000069940">
    <property type="component" value="Unassembled WGS sequence"/>
</dbReference>
<keyword evidence="3" id="KW-0548">Nucleotidyltransferase</keyword>
<dbReference type="Pfam" id="PF17921">
    <property type="entry name" value="Integrase_H2C2"/>
    <property type="match status" value="1"/>
</dbReference>
<sequence length="1442" mass="164120">MEELYQQILWQNQQMAEQNARLVQMMERFGFQESGPIRSAGNPEFILESLASNIKEFIYDPENGLVFERWYRKYEDLFLKDGANLDDAAKVRLLLRSLSVTVHDKYVNFVLPKHPRDFSFGETVKKLTELFSTRISLFSKRYKCFQITKNEADDFLTYAGTVNRCCEDFELNNITADQFKSLIFICGLRSSKDADIRTRLLSKLEANTEGECTLESLISECQRLQNLKHDTAMVEQRKPVSSICAVKQTKPRPFPTGSKEKMKTKSDGPKTPCWRCGGMHYVRDCTYTKHVCRDCKQTGHKEGYCGCYTSKSTTSKKKKTVNGIFCINQVSCTSRRKFLTVDINGSQATLQLDTASDITIISQKVWRKNLGSPSLATTTRTAKTASGNQLHLLGELQCSVTVGGVTKTATFYVTKNGINLFGLDWIELFELWHTPLSSICNQVQATSDHINQVDRYKAAYPEVFKSGLGHCKKMKVRLYLKPDARPVFKPKRPVPFTSMEKIDAELDRLQSLGIIEPVDFSQWAAPIVVVKKPGGKVRICADYSTGLNAVLEPNHYPLPVPDDIFTKLNGCRYFSIIDLSDAYLQVEVDDDSKQLLTINTHRGLFRFNRLAPGVKSAPGAFQQLMNTMIAGLKGVDSFLDDIFIYSKTEKEHHQILNALFKRLQDYGFVLREEKCNILQSQVKFLAHIVDEKGLHPDPAKVDAIVKMPPPKDVTTLRSFLGAVNFYAKFVPEMHQLRRPLDAMLKKDAKFVWTKECQRSFQRFKEVLQSDLLLTHYDPSLDIIVAADASQSGIGACLLHKLPDGSIKAVAHASRSLTPAEANYGQIEKEGLALVFAVTKFHRMLLGRKFTLQTDHQPLLRIFGQKKGIPVHTANRLQRWALTLLCYDFEIEYVSTTQFGYADVLSRLIDNYVKPEEDFIIASIQLEGDIEIPLQEAISSLPVTFKSVRDATLKCPVLQQVTNFIKNGWPSKLDNITSTAVQPFFAHRDALSVVKDCIMMSNRLVIPENYRQRILKQLHRGHPGMERMKAVARSYVYWPRIDDNIADFVRSCESCAIHSKTPTKVPLQSWPLTKSPWERLHIDFAGPLNGLYFLVVVDAFSKWPEIRIVRSPTTAAVTEFLNELFSRFGIPNVVVSDNGSQFTSEQFAVLCRRNGIQHFRISPYHPQSNGQAERFVDTLKRSLHKINEGENMSETLQTFLQVYRTTPSRVLNGKTPSQLMLGRNMRTTLDLLHHEQPPQAIRNHHQEEQFNRKHGVTTRDFHRGDMVYAKVYSSNTKWQWVPGVIIEAIGRVNHNVLLDDWHGRKKLIRSHSNQLKLRFNEASVATDSTALDILVDMFGLQTRSPALQVQRIQPEQETIPIPSTSSFEPQPEMDDQLPAVSNQPGRTEDGSESMIEHGRAEQPELIDDTNDPPVEVNFAPARSSRPQRTIRMPSRFEPYLLWR</sequence>
<evidence type="ECO:0000256" key="7">
    <source>
        <dbReference type="ARBA" id="ARBA00022918"/>
    </source>
</evidence>
<keyword evidence="2" id="KW-0808">Transferase</keyword>
<proteinExistence type="predicted"/>
<dbReference type="Pfam" id="PF13650">
    <property type="entry name" value="Asp_protease_2"/>
    <property type="match status" value="1"/>
</dbReference>
<keyword evidence="6" id="KW-0378">Hydrolase</keyword>
<dbReference type="Gene3D" id="3.30.420.10">
    <property type="entry name" value="Ribonuclease H-like superfamily/Ribonuclease H"/>
    <property type="match status" value="1"/>
</dbReference>
<keyword evidence="12" id="KW-1185">Reference proteome</keyword>
<dbReference type="CDD" id="cd09274">
    <property type="entry name" value="RNase_HI_RT_Ty3"/>
    <property type="match status" value="1"/>
</dbReference>
<dbReference type="InterPro" id="IPR021109">
    <property type="entry name" value="Peptidase_aspartic_dom_sf"/>
</dbReference>
<evidence type="ECO:0000259" key="9">
    <source>
        <dbReference type="PROSITE" id="PS50878"/>
    </source>
</evidence>
<dbReference type="InterPro" id="IPR043502">
    <property type="entry name" value="DNA/RNA_pol_sf"/>
</dbReference>
<feature type="domain" description="Reverse transcriptase" evidence="9">
    <location>
        <begin position="511"/>
        <end position="689"/>
    </location>
</feature>
<dbReference type="Pfam" id="PF00665">
    <property type="entry name" value="rve"/>
    <property type="match status" value="1"/>
</dbReference>
<dbReference type="InterPro" id="IPR043128">
    <property type="entry name" value="Rev_trsase/Diguanyl_cyclase"/>
</dbReference>
<dbReference type="CDD" id="cd01647">
    <property type="entry name" value="RT_LTR"/>
    <property type="match status" value="1"/>
</dbReference>
<dbReference type="Gene3D" id="3.10.10.10">
    <property type="entry name" value="HIV Type 1 Reverse Transcriptase, subunit A, domain 1"/>
    <property type="match status" value="1"/>
</dbReference>
<dbReference type="Pfam" id="PF00078">
    <property type="entry name" value="RVT_1"/>
    <property type="match status" value="1"/>
</dbReference>
<evidence type="ECO:0000313" key="12">
    <source>
        <dbReference type="Proteomes" id="UP000069940"/>
    </source>
</evidence>
<dbReference type="InterPro" id="IPR055510">
    <property type="entry name" value="DUF7083"/>
</dbReference>
<dbReference type="Gene3D" id="1.10.340.70">
    <property type="match status" value="1"/>
</dbReference>
<evidence type="ECO:0000256" key="6">
    <source>
        <dbReference type="ARBA" id="ARBA00022801"/>
    </source>
</evidence>
<dbReference type="EnsemblMetazoa" id="AALFPA23_012251.R17507">
    <property type="protein sequence ID" value="AALFPA23_012251.P17507"/>
    <property type="gene ID" value="AALFPA23_012251"/>
</dbReference>
<evidence type="ECO:0000256" key="4">
    <source>
        <dbReference type="ARBA" id="ARBA00022722"/>
    </source>
</evidence>
<feature type="compositionally biased region" description="Basic and acidic residues" evidence="8">
    <location>
        <begin position="1385"/>
        <end position="1401"/>
    </location>
</feature>
<reference evidence="11" key="2">
    <citation type="submission" date="2025-05" db="UniProtKB">
        <authorList>
            <consortium name="EnsemblMetazoa"/>
        </authorList>
    </citation>
    <scope>IDENTIFICATION</scope>
    <source>
        <strain evidence="11">Foshan</strain>
    </source>
</reference>
<feature type="domain" description="Integrase catalytic" evidence="10">
    <location>
        <begin position="1071"/>
        <end position="1223"/>
    </location>
</feature>
<keyword evidence="7" id="KW-0695">RNA-directed DNA polymerase</keyword>
<protein>
    <recommendedName>
        <fullName evidence="1">RNA-directed DNA polymerase</fullName>
        <ecNumber evidence="1">2.7.7.49</ecNumber>
    </recommendedName>
</protein>
<dbReference type="RefSeq" id="XP_062711860.1">
    <property type="nucleotide sequence ID" value="XM_062855876.1"/>
</dbReference>
<feature type="region of interest" description="Disordered" evidence="8">
    <location>
        <begin position="1347"/>
        <end position="1429"/>
    </location>
</feature>
<dbReference type="InterPro" id="IPR000477">
    <property type="entry name" value="RT_dom"/>
</dbReference>
<dbReference type="Gene3D" id="3.30.70.270">
    <property type="match status" value="2"/>
</dbReference>
<dbReference type="InterPro" id="IPR041588">
    <property type="entry name" value="Integrase_H2C2"/>
</dbReference>
<feature type="compositionally biased region" description="Polar residues" evidence="8">
    <location>
        <begin position="1347"/>
        <end position="1367"/>
    </location>
</feature>
<dbReference type="GeneID" id="134289666"/>
<dbReference type="Pfam" id="PF17917">
    <property type="entry name" value="RT_RNaseH"/>
    <property type="match status" value="1"/>
</dbReference>
<organism evidence="11 12">
    <name type="scientific">Aedes albopictus</name>
    <name type="common">Asian tiger mosquito</name>
    <name type="synonym">Stegomyia albopicta</name>
    <dbReference type="NCBI Taxonomy" id="7160"/>
    <lineage>
        <taxon>Eukaryota</taxon>
        <taxon>Metazoa</taxon>
        <taxon>Ecdysozoa</taxon>
        <taxon>Arthropoda</taxon>
        <taxon>Hexapoda</taxon>
        <taxon>Insecta</taxon>
        <taxon>Pterygota</taxon>
        <taxon>Neoptera</taxon>
        <taxon>Endopterygota</taxon>
        <taxon>Diptera</taxon>
        <taxon>Nematocera</taxon>
        <taxon>Culicoidea</taxon>
        <taxon>Culicidae</taxon>
        <taxon>Culicinae</taxon>
        <taxon>Aedini</taxon>
        <taxon>Aedes</taxon>
        <taxon>Stegomyia</taxon>
    </lineage>
</organism>
<dbReference type="Pfam" id="PF23309">
    <property type="entry name" value="DUF7083"/>
    <property type="match status" value="1"/>
</dbReference>
<dbReference type="InterPro" id="IPR012337">
    <property type="entry name" value="RNaseH-like_sf"/>
</dbReference>